<dbReference type="PANTHER" id="PTHR46164">
    <property type="entry name" value="ATF6, ISOFORM C"/>
    <property type="match status" value="1"/>
</dbReference>
<protein>
    <recommendedName>
        <fullName evidence="8">BZIP domain-containing protein</fullName>
    </recommendedName>
</protein>
<reference evidence="9" key="1">
    <citation type="submission" date="2022-08" db="UniProtKB">
        <authorList>
            <consortium name="EnsemblMetazoa"/>
        </authorList>
    </citation>
    <scope>IDENTIFICATION</scope>
    <source>
        <strain evidence="9">05x7-T-G4-1.051#20</strain>
    </source>
</reference>
<dbReference type="SUPFAM" id="SSF57959">
    <property type="entry name" value="Leucine zipper domain"/>
    <property type="match status" value="1"/>
</dbReference>
<dbReference type="OrthoDB" id="644067at2759"/>
<keyword evidence="4" id="KW-0238">DNA-binding</keyword>
<comment type="subcellular location">
    <subcellularLocation>
        <location evidence="1">Membrane</location>
        <topology evidence="1">Single-pass membrane protein</topology>
    </subcellularLocation>
</comment>
<dbReference type="InterPro" id="IPR051882">
    <property type="entry name" value="ATF_bZIP_TF"/>
</dbReference>
<dbReference type="EnsemblMetazoa" id="G26408.7">
    <property type="protein sequence ID" value="G26408.7:cds"/>
    <property type="gene ID" value="G26408"/>
</dbReference>
<proteinExistence type="inferred from homology"/>
<evidence type="ECO:0000256" key="7">
    <source>
        <dbReference type="SAM" id="Coils"/>
    </source>
</evidence>
<dbReference type="PANTHER" id="PTHR46164:SF3">
    <property type="entry name" value="ATF6, ISOFORM C"/>
    <property type="match status" value="1"/>
</dbReference>
<dbReference type="GO" id="GO:0016020">
    <property type="term" value="C:membrane"/>
    <property type="evidence" value="ECO:0007669"/>
    <property type="project" value="UniProtKB-SubCell"/>
</dbReference>
<evidence type="ECO:0000256" key="1">
    <source>
        <dbReference type="ARBA" id="ARBA00004167"/>
    </source>
</evidence>
<dbReference type="EnsemblMetazoa" id="G26408.3">
    <property type="protein sequence ID" value="G26408.3:cds"/>
    <property type="gene ID" value="G26408"/>
</dbReference>
<evidence type="ECO:0000256" key="4">
    <source>
        <dbReference type="ARBA" id="ARBA00023125"/>
    </source>
</evidence>
<sequence>MDLWNEENCSFLDSSNINFETPFTLDETVDLVDIDSDDFKLCTDNELFSEDFSLQDSLNNEHSDSSDSGIGSARVCDGKWTSFNEKEENAQFHRLKPESDNKLVLQPQNHVRVDLTPETLDPLKYATGVIPQQKCLNISSIMDSKVKIKPKPIERSLSTVTIQNNQALNEDSIQSGTMGMLINPMHNHLQIDLESRTTKRQQRMIKNRESACLSRKRKKEYLNLLEKQLQECTVQNEKLKEENYMLKEKIRAFENEQESLKRTFALSPTKKICLMGVFLILCMNIFSGKLSLVQDWQPTRDLEKIQRYKGRQLLSYPERGEMDLKTILSNSNPQKFQEFLNSYNLFTGNKSEKKCTTYLNHTESMKLAEQLSGWMQRFKLEKQKTSTKKLRKLKKFPRSSYFQSINGQIQKLSSKILDSQYQLQLFNYNHKQEDFWQMVSKRNDTFYILSFNTDYYLVPAALHNRTERPRMSLFMPALSLNDSVRPPFGKVGMIQIDCEVKKTEFINMQKSMPPNPSLQQNMTYFSGYGGI</sequence>
<dbReference type="EnsemblMetazoa" id="G26408.4">
    <property type="protein sequence ID" value="G26408.4:cds"/>
    <property type="gene ID" value="G26408"/>
</dbReference>
<name>A0A8W8L501_MAGGI</name>
<dbReference type="EnsemblMetazoa" id="G26408.6">
    <property type="protein sequence ID" value="G26408.6:cds"/>
    <property type="gene ID" value="G26408"/>
</dbReference>
<dbReference type="GO" id="GO:0000981">
    <property type="term" value="F:DNA-binding transcription factor activity, RNA polymerase II-specific"/>
    <property type="evidence" value="ECO:0007669"/>
    <property type="project" value="TreeGrafter"/>
</dbReference>
<feature type="coiled-coil region" evidence="7">
    <location>
        <begin position="222"/>
        <end position="256"/>
    </location>
</feature>
<evidence type="ECO:0000256" key="5">
    <source>
        <dbReference type="ARBA" id="ARBA00023163"/>
    </source>
</evidence>
<evidence type="ECO:0000313" key="10">
    <source>
        <dbReference type="Proteomes" id="UP000005408"/>
    </source>
</evidence>
<dbReference type="OMA" id="MIQIDCE"/>
<dbReference type="SMART" id="SM00338">
    <property type="entry name" value="BRLZ"/>
    <property type="match status" value="1"/>
</dbReference>
<dbReference type="Proteomes" id="UP000005408">
    <property type="component" value="Unassembled WGS sequence"/>
</dbReference>
<keyword evidence="5" id="KW-0804">Transcription</keyword>
<evidence type="ECO:0000259" key="8">
    <source>
        <dbReference type="PROSITE" id="PS50217"/>
    </source>
</evidence>
<dbReference type="GO" id="GO:0005634">
    <property type="term" value="C:nucleus"/>
    <property type="evidence" value="ECO:0007669"/>
    <property type="project" value="TreeGrafter"/>
</dbReference>
<dbReference type="GO" id="GO:0000978">
    <property type="term" value="F:RNA polymerase II cis-regulatory region sequence-specific DNA binding"/>
    <property type="evidence" value="ECO:0007669"/>
    <property type="project" value="TreeGrafter"/>
</dbReference>
<comment type="similarity">
    <text evidence="2">Belongs to the bZIP family. ATF subfamily.</text>
</comment>
<dbReference type="PROSITE" id="PS50217">
    <property type="entry name" value="BZIP"/>
    <property type="match status" value="1"/>
</dbReference>
<keyword evidence="6" id="KW-0539">Nucleus</keyword>
<keyword evidence="10" id="KW-1185">Reference proteome</keyword>
<evidence type="ECO:0000256" key="3">
    <source>
        <dbReference type="ARBA" id="ARBA00023015"/>
    </source>
</evidence>
<keyword evidence="7" id="KW-0175">Coiled coil</keyword>
<organism evidence="9 10">
    <name type="scientific">Magallana gigas</name>
    <name type="common">Pacific oyster</name>
    <name type="synonym">Crassostrea gigas</name>
    <dbReference type="NCBI Taxonomy" id="29159"/>
    <lineage>
        <taxon>Eukaryota</taxon>
        <taxon>Metazoa</taxon>
        <taxon>Spiralia</taxon>
        <taxon>Lophotrochozoa</taxon>
        <taxon>Mollusca</taxon>
        <taxon>Bivalvia</taxon>
        <taxon>Autobranchia</taxon>
        <taxon>Pteriomorphia</taxon>
        <taxon>Ostreida</taxon>
        <taxon>Ostreoidea</taxon>
        <taxon>Ostreidae</taxon>
        <taxon>Magallana</taxon>
    </lineage>
</organism>
<evidence type="ECO:0000256" key="2">
    <source>
        <dbReference type="ARBA" id="ARBA00009050"/>
    </source>
</evidence>
<dbReference type="AlphaFoldDB" id="A0A8W8L501"/>
<feature type="domain" description="BZIP" evidence="8">
    <location>
        <begin position="197"/>
        <end position="260"/>
    </location>
</feature>
<accession>A0A8W8L501</accession>
<dbReference type="Pfam" id="PF00170">
    <property type="entry name" value="bZIP_1"/>
    <property type="match status" value="1"/>
</dbReference>
<evidence type="ECO:0000256" key="6">
    <source>
        <dbReference type="ARBA" id="ARBA00023242"/>
    </source>
</evidence>
<dbReference type="Gene3D" id="1.20.5.170">
    <property type="match status" value="1"/>
</dbReference>
<dbReference type="GO" id="GO:0030968">
    <property type="term" value="P:endoplasmic reticulum unfolded protein response"/>
    <property type="evidence" value="ECO:0007669"/>
    <property type="project" value="TreeGrafter"/>
</dbReference>
<evidence type="ECO:0000313" key="9">
    <source>
        <dbReference type="EnsemblMetazoa" id="G26408.6:cds"/>
    </source>
</evidence>
<dbReference type="InterPro" id="IPR046347">
    <property type="entry name" value="bZIP_sf"/>
</dbReference>
<dbReference type="InterPro" id="IPR004827">
    <property type="entry name" value="bZIP"/>
</dbReference>
<keyword evidence="3" id="KW-0805">Transcription regulation</keyword>